<feature type="compositionally biased region" description="Polar residues" evidence="4">
    <location>
        <begin position="310"/>
        <end position="322"/>
    </location>
</feature>
<sequence>MGDRPAISVATRLRSAIITNDLLLVKRILRNNPTYLQNPNFDDNGNTSLHLAAIMGHLEIIKYLVEQGHDSSDPREIDSDKVESLTAAAAPDISVNGDLETALHLAAKHSHPSCVQYLCEVFPQTLDKRDCEGATPLMRATRSANCRTYVPHSTNLLPPKQLPTSRYVPNHGASGIAAIAAAATAAAAAASAAAEDTTTISILLQHGADVNAIDNEWNSALHQACAWGNLRSFRLLLGAGAKPNSINCHGFVPLDYAVSMSAFKYCRALIREFDVQQQRLHQPPTAQSQPQPQSQSQSQSQSQTRSNSQAHTHNQNSKANSNLRPQLQRTPTLPTPQPKQQRSTPKLRLQTSTTDLTLGSSASNTPMPIRSSSRSPMSRFRPSFPRGAVSASSVKVPSPRESSMDLTADPASAVI</sequence>
<keyword evidence="2 3" id="KW-0040">ANK repeat</keyword>
<dbReference type="PANTHER" id="PTHR24171">
    <property type="entry name" value="ANKYRIN REPEAT DOMAIN-CONTAINING PROTEIN 39-RELATED"/>
    <property type="match status" value="1"/>
</dbReference>
<evidence type="ECO:0000256" key="1">
    <source>
        <dbReference type="ARBA" id="ARBA00022737"/>
    </source>
</evidence>
<name>A0A167WB94_9EURO</name>
<feature type="compositionally biased region" description="Low complexity" evidence="4">
    <location>
        <begin position="323"/>
        <end position="342"/>
    </location>
</feature>
<keyword evidence="6" id="KW-1185">Reference proteome</keyword>
<dbReference type="InterPro" id="IPR002110">
    <property type="entry name" value="Ankyrin_rpt"/>
</dbReference>
<dbReference type="InterPro" id="IPR036770">
    <property type="entry name" value="Ankyrin_rpt-contain_sf"/>
</dbReference>
<dbReference type="Proteomes" id="UP000242877">
    <property type="component" value="Unassembled WGS sequence"/>
</dbReference>
<dbReference type="Gene3D" id="1.25.40.20">
    <property type="entry name" value="Ankyrin repeat-containing domain"/>
    <property type="match status" value="2"/>
</dbReference>
<dbReference type="PROSITE" id="PS50088">
    <property type="entry name" value="ANK_REPEAT"/>
    <property type="match status" value="3"/>
</dbReference>
<gene>
    <name evidence="5" type="ORF">AAP_04724</name>
</gene>
<dbReference type="VEuPathDB" id="FungiDB:AAP_04724"/>
<dbReference type="SUPFAM" id="SSF48403">
    <property type="entry name" value="Ankyrin repeat"/>
    <property type="match status" value="1"/>
</dbReference>
<feature type="compositionally biased region" description="Polar residues" evidence="4">
    <location>
        <begin position="349"/>
        <end position="365"/>
    </location>
</feature>
<dbReference type="PRINTS" id="PR01415">
    <property type="entry name" value="ANKYRIN"/>
</dbReference>
<dbReference type="EMBL" id="AZGZ01000024">
    <property type="protein sequence ID" value="KZZ88626.1"/>
    <property type="molecule type" value="Genomic_DNA"/>
</dbReference>
<dbReference type="GO" id="GO:0004842">
    <property type="term" value="F:ubiquitin-protein transferase activity"/>
    <property type="evidence" value="ECO:0007669"/>
    <property type="project" value="TreeGrafter"/>
</dbReference>
<reference evidence="5 6" key="1">
    <citation type="journal article" date="2016" name="Genome Biol. Evol.">
        <title>Divergent and convergent evolution of fungal pathogenicity.</title>
        <authorList>
            <person name="Shang Y."/>
            <person name="Xiao G."/>
            <person name="Zheng P."/>
            <person name="Cen K."/>
            <person name="Zhan S."/>
            <person name="Wang C."/>
        </authorList>
    </citation>
    <scope>NUCLEOTIDE SEQUENCE [LARGE SCALE GENOMIC DNA]</scope>
    <source>
        <strain evidence="5 6">ARSEF 7405</strain>
    </source>
</reference>
<organism evidence="5 6">
    <name type="scientific">Ascosphaera apis ARSEF 7405</name>
    <dbReference type="NCBI Taxonomy" id="392613"/>
    <lineage>
        <taxon>Eukaryota</taxon>
        <taxon>Fungi</taxon>
        <taxon>Dikarya</taxon>
        <taxon>Ascomycota</taxon>
        <taxon>Pezizomycotina</taxon>
        <taxon>Eurotiomycetes</taxon>
        <taxon>Eurotiomycetidae</taxon>
        <taxon>Onygenales</taxon>
        <taxon>Ascosphaeraceae</taxon>
        <taxon>Ascosphaera</taxon>
    </lineage>
</organism>
<dbReference type="GO" id="GO:0085020">
    <property type="term" value="P:protein K6-linked ubiquitination"/>
    <property type="evidence" value="ECO:0007669"/>
    <property type="project" value="TreeGrafter"/>
</dbReference>
<evidence type="ECO:0000313" key="5">
    <source>
        <dbReference type="EMBL" id="KZZ88626.1"/>
    </source>
</evidence>
<dbReference type="PROSITE" id="PS50297">
    <property type="entry name" value="ANK_REP_REGION"/>
    <property type="match status" value="1"/>
</dbReference>
<evidence type="ECO:0000256" key="4">
    <source>
        <dbReference type="SAM" id="MobiDB-lite"/>
    </source>
</evidence>
<dbReference type="OrthoDB" id="20872at2759"/>
<evidence type="ECO:0000313" key="6">
    <source>
        <dbReference type="Proteomes" id="UP000242877"/>
    </source>
</evidence>
<evidence type="ECO:0000256" key="2">
    <source>
        <dbReference type="ARBA" id="ARBA00023043"/>
    </source>
</evidence>
<feature type="repeat" description="ANK" evidence="3">
    <location>
        <begin position="216"/>
        <end position="248"/>
    </location>
</feature>
<feature type="compositionally biased region" description="Low complexity" evidence="4">
    <location>
        <begin position="366"/>
        <end position="399"/>
    </location>
</feature>
<dbReference type="Pfam" id="PF12796">
    <property type="entry name" value="Ank_2"/>
    <property type="match status" value="3"/>
</dbReference>
<comment type="caution">
    <text evidence="5">The sequence shown here is derived from an EMBL/GenBank/DDBJ whole genome shotgun (WGS) entry which is preliminary data.</text>
</comment>
<feature type="compositionally biased region" description="Low complexity" evidence="4">
    <location>
        <begin position="282"/>
        <end position="309"/>
    </location>
</feature>
<dbReference type="AlphaFoldDB" id="A0A167WB94"/>
<dbReference type="PANTHER" id="PTHR24171:SF8">
    <property type="entry name" value="BRCA1-ASSOCIATED RING DOMAIN PROTEIN 1"/>
    <property type="match status" value="1"/>
</dbReference>
<evidence type="ECO:0000256" key="3">
    <source>
        <dbReference type="PROSITE-ProRule" id="PRU00023"/>
    </source>
</evidence>
<feature type="region of interest" description="Disordered" evidence="4">
    <location>
        <begin position="278"/>
        <end position="415"/>
    </location>
</feature>
<protein>
    <submittedName>
        <fullName evidence="5">Ankyrin repeat-containing domain protein</fullName>
    </submittedName>
</protein>
<feature type="repeat" description="ANK" evidence="3">
    <location>
        <begin position="181"/>
        <end position="215"/>
    </location>
</feature>
<feature type="repeat" description="ANK" evidence="3">
    <location>
        <begin position="44"/>
        <end position="76"/>
    </location>
</feature>
<accession>A0A167WB94</accession>
<proteinExistence type="predicted"/>
<dbReference type="SMART" id="SM00248">
    <property type="entry name" value="ANK"/>
    <property type="match status" value="5"/>
</dbReference>
<keyword evidence="1" id="KW-0677">Repeat</keyword>